<evidence type="ECO:0000313" key="1">
    <source>
        <dbReference type="EMBL" id="JAH34019.1"/>
    </source>
</evidence>
<proteinExistence type="predicted"/>
<organism evidence="1">
    <name type="scientific">Anguilla anguilla</name>
    <name type="common">European freshwater eel</name>
    <name type="synonym">Muraena anguilla</name>
    <dbReference type="NCBI Taxonomy" id="7936"/>
    <lineage>
        <taxon>Eukaryota</taxon>
        <taxon>Metazoa</taxon>
        <taxon>Chordata</taxon>
        <taxon>Craniata</taxon>
        <taxon>Vertebrata</taxon>
        <taxon>Euteleostomi</taxon>
        <taxon>Actinopterygii</taxon>
        <taxon>Neopterygii</taxon>
        <taxon>Teleostei</taxon>
        <taxon>Anguilliformes</taxon>
        <taxon>Anguillidae</taxon>
        <taxon>Anguilla</taxon>
    </lineage>
</organism>
<protein>
    <submittedName>
        <fullName evidence="1">Uncharacterized protein</fullName>
    </submittedName>
</protein>
<reference evidence="1" key="2">
    <citation type="journal article" date="2015" name="Fish Shellfish Immunol.">
        <title>Early steps in the European eel (Anguilla anguilla)-Vibrio vulnificus interaction in the gills: Role of the RtxA13 toxin.</title>
        <authorList>
            <person name="Callol A."/>
            <person name="Pajuelo D."/>
            <person name="Ebbesson L."/>
            <person name="Teles M."/>
            <person name="MacKenzie S."/>
            <person name="Amaro C."/>
        </authorList>
    </citation>
    <scope>NUCLEOTIDE SEQUENCE</scope>
</reference>
<accession>A0A0E9RXQ8</accession>
<reference evidence="1" key="1">
    <citation type="submission" date="2014-11" db="EMBL/GenBank/DDBJ databases">
        <authorList>
            <person name="Amaro Gonzalez C."/>
        </authorList>
    </citation>
    <scope>NUCLEOTIDE SEQUENCE</scope>
</reference>
<name>A0A0E9RXQ8_ANGAN</name>
<dbReference type="AlphaFoldDB" id="A0A0E9RXQ8"/>
<sequence length="39" mass="4305">MTDQNRCKAKAKVINQAFDSWSLVVSISISAIIQNHISS</sequence>
<dbReference type="EMBL" id="GBXM01074558">
    <property type="protein sequence ID" value="JAH34019.1"/>
    <property type="molecule type" value="Transcribed_RNA"/>
</dbReference>